<dbReference type="Proteomes" id="UP000276133">
    <property type="component" value="Unassembled WGS sequence"/>
</dbReference>
<gene>
    <name evidence="1" type="ORF">BpHYR1_009220</name>
</gene>
<protein>
    <submittedName>
        <fullName evidence="1">Uncharacterized protein</fullName>
    </submittedName>
</protein>
<dbReference type="EMBL" id="REGN01007301">
    <property type="protein sequence ID" value="RNA06717.1"/>
    <property type="molecule type" value="Genomic_DNA"/>
</dbReference>
<proteinExistence type="predicted"/>
<evidence type="ECO:0000313" key="2">
    <source>
        <dbReference type="Proteomes" id="UP000276133"/>
    </source>
</evidence>
<organism evidence="1 2">
    <name type="scientific">Brachionus plicatilis</name>
    <name type="common">Marine rotifer</name>
    <name type="synonym">Brachionus muelleri</name>
    <dbReference type="NCBI Taxonomy" id="10195"/>
    <lineage>
        <taxon>Eukaryota</taxon>
        <taxon>Metazoa</taxon>
        <taxon>Spiralia</taxon>
        <taxon>Gnathifera</taxon>
        <taxon>Rotifera</taxon>
        <taxon>Eurotatoria</taxon>
        <taxon>Monogononta</taxon>
        <taxon>Pseudotrocha</taxon>
        <taxon>Ploima</taxon>
        <taxon>Brachionidae</taxon>
        <taxon>Brachionus</taxon>
    </lineage>
</organism>
<accession>A0A3M7Q5M4</accession>
<dbReference type="AlphaFoldDB" id="A0A3M7Q5M4"/>
<dbReference type="OrthoDB" id="540503at2759"/>
<evidence type="ECO:0000313" key="1">
    <source>
        <dbReference type="EMBL" id="RNA06717.1"/>
    </source>
</evidence>
<reference evidence="1 2" key="1">
    <citation type="journal article" date="2018" name="Sci. Rep.">
        <title>Genomic signatures of local adaptation to the degree of environmental predictability in rotifers.</title>
        <authorList>
            <person name="Franch-Gras L."/>
            <person name="Hahn C."/>
            <person name="Garcia-Roger E.M."/>
            <person name="Carmona M.J."/>
            <person name="Serra M."/>
            <person name="Gomez A."/>
        </authorList>
    </citation>
    <scope>NUCLEOTIDE SEQUENCE [LARGE SCALE GENOMIC DNA]</scope>
    <source>
        <strain evidence="1">HYR1</strain>
    </source>
</reference>
<sequence>MSQNCQSCVPSIFEPKLPKKFSIVIPFHVKQTDKVINLMDSWSYFRPCNLSWMKLDIDLIFYIARQDNQNFDHYKFIKHKNLECFSKIDIVEYIFLDDRTDNHNIGSRLMFEYMLNATNEIFKRQNFIFYMEADTRPIRSNWLVGLYKECINGDFWVKGSIQRGIKMKSFTDSFHINGNALYKIGDENFRNFYFSSVKAYFDRINFRHGYDGGIFKFIYDLNNIDQVKHVFHKFQFRGFVYNSCHTNYSVQKMAKQFEDTFLVHGGMLEYRFFFDFSIKLVICSWIRMEN</sequence>
<comment type="caution">
    <text evidence="1">The sequence shown here is derived from an EMBL/GenBank/DDBJ whole genome shotgun (WGS) entry which is preliminary data.</text>
</comment>
<keyword evidence="2" id="KW-1185">Reference proteome</keyword>
<name>A0A3M7Q5M4_BRAPC</name>